<accession>A0ABX3UNP1</accession>
<protein>
    <submittedName>
        <fullName evidence="2">Uncharacterized protein</fullName>
    </submittedName>
</protein>
<dbReference type="Proteomes" id="UP000193785">
    <property type="component" value="Unassembled WGS sequence"/>
</dbReference>
<organism evidence="2 3">
    <name type="scientific">Pantoea septica</name>
    <dbReference type="NCBI Taxonomy" id="472695"/>
    <lineage>
        <taxon>Bacteria</taxon>
        <taxon>Pseudomonadati</taxon>
        <taxon>Pseudomonadota</taxon>
        <taxon>Gammaproteobacteria</taxon>
        <taxon>Enterobacterales</taxon>
        <taxon>Erwiniaceae</taxon>
        <taxon>Pantoea</taxon>
    </lineage>
</organism>
<feature type="transmembrane region" description="Helical" evidence="1">
    <location>
        <begin position="46"/>
        <end position="67"/>
    </location>
</feature>
<evidence type="ECO:0000256" key="1">
    <source>
        <dbReference type="SAM" id="Phobius"/>
    </source>
</evidence>
<reference evidence="2 3" key="1">
    <citation type="journal article" date="2017" name="Antonie Van Leeuwenhoek">
        <title>Phylogenomic resolution of the bacterial genus Pantoea and its relationship with Erwinia and Tatumella.</title>
        <authorList>
            <person name="Palmer M."/>
            <person name="Steenkamp E.T."/>
            <person name="Coetzee M.P."/>
            <person name="Chan W.Y."/>
            <person name="van Zyl E."/>
            <person name="De Maayer P."/>
            <person name="Coutinho T.A."/>
            <person name="Blom J."/>
            <person name="Smits T.H."/>
            <person name="Duffy B."/>
            <person name="Venter S.N."/>
        </authorList>
    </citation>
    <scope>NUCLEOTIDE SEQUENCE [LARGE SCALE GENOMIC DNA]</scope>
    <source>
        <strain evidence="2 3">LMG 5345</strain>
    </source>
</reference>
<keyword evidence="3" id="KW-1185">Reference proteome</keyword>
<keyword evidence="1" id="KW-0812">Transmembrane</keyword>
<feature type="transmembrane region" description="Helical" evidence="1">
    <location>
        <begin position="6"/>
        <end position="26"/>
    </location>
</feature>
<gene>
    <name evidence="2" type="ORF">HA46_17240</name>
</gene>
<dbReference type="EMBL" id="MLJJ01000040">
    <property type="protein sequence ID" value="ORM96272.1"/>
    <property type="molecule type" value="Genomic_DNA"/>
</dbReference>
<keyword evidence="1" id="KW-0472">Membrane</keyword>
<evidence type="ECO:0000313" key="2">
    <source>
        <dbReference type="EMBL" id="ORM96272.1"/>
    </source>
</evidence>
<keyword evidence="1" id="KW-1133">Transmembrane helix</keyword>
<proteinExistence type="predicted"/>
<sequence length="110" mass="13050">MVGLNIYISFVTIQCTILSMVANAYWSLISPRYIRLQYTTIQHVFYVLESTHLCIMTVMFSMPMLLYGKSLMWFLGKKAENWKNTLIWKKAFFSVYYQDSNLLILHLTRC</sequence>
<evidence type="ECO:0000313" key="3">
    <source>
        <dbReference type="Proteomes" id="UP000193785"/>
    </source>
</evidence>
<comment type="caution">
    <text evidence="2">The sequence shown here is derived from an EMBL/GenBank/DDBJ whole genome shotgun (WGS) entry which is preliminary data.</text>
</comment>
<name>A0ABX3UNP1_9GAMM</name>